<dbReference type="GO" id="GO:0006865">
    <property type="term" value="P:amino acid transport"/>
    <property type="evidence" value="ECO:0007669"/>
    <property type="project" value="UniProtKB-KW"/>
</dbReference>
<evidence type="ECO:0000259" key="6">
    <source>
        <dbReference type="Pfam" id="PF13458"/>
    </source>
</evidence>
<dbReference type="InterPro" id="IPR000709">
    <property type="entry name" value="Leu_Ile_Val-bd"/>
</dbReference>
<keyword evidence="4" id="KW-0029">Amino-acid transport</keyword>
<dbReference type="CDD" id="cd06336">
    <property type="entry name" value="PBP1_ABC_ligand_binding-like"/>
    <property type="match status" value="1"/>
</dbReference>
<feature type="chain" id="PRO_5030031833" evidence="5">
    <location>
        <begin position="21"/>
        <end position="388"/>
    </location>
</feature>
<dbReference type="RefSeq" id="WP_091976419.1">
    <property type="nucleotide sequence ID" value="NZ_FNTI01000001.1"/>
</dbReference>
<dbReference type="Pfam" id="PF13458">
    <property type="entry name" value="Peripla_BP_6"/>
    <property type="match status" value="1"/>
</dbReference>
<evidence type="ECO:0000256" key="1">
    <source>
        <dbReference type="ARBA" id="ARBA00010062"/>
    </source>
</evidence>
<evidence type="ECO:0000256" key="2">
    <source>
        <dbReference type="ARBA" id="ARBA00022448"/>
    </source>
</evidence>
<dbReference type="SUPFAM" id="SSF53822">
    <property type="entry name" value="Periplasmic binding protein-like I"/>
    <property type="match status" value="1"/>
</dbReference>
<dbReference type="InterPro" id="IPR028081">
    <property type="entry name" value="Leu-bd"/>
</dbReference>
<accession>A0A1M7D2Y0</accession>
<gene>
    <name evidence="7" type="ORF">SAMN05444171_5142</name>
</gene>
<dbReference type="Gene3D" id="3.40.50.2300">
    <property type="match status" value="2"/>
</dbReference>
<comment type="similarity">
    <text evidence="1">Belongs to the leucine-binding protein family.</text>
</comment>
<dbReference type="EMBL" id="FNTI01000001">
    <property type="protein sequence ID" value="SED78279.1"/>
    <property type="molecule type" value="Genomic_DNA"/>
</dbReference>
<evidence type="ECO:0000313" key="7">
    <source>
        <dbReference type="EMBL" id="SED78279.1"/>
    </source>
</evidence>
<feature type="domain" description="Leucine-binding protein" evidence="6">
    <location>
        <begin position="25"/>
        <end position="374"/>
    </location>
</feature>
<dbReference type="PRINTS" id="PR00337">
    <property type="entry name" value="LEUILEVALBP"/>
</dbReference>
<sequence length="388" mass="41735">MRGFLKVALLSSVVAASSYAAEAETLKLGVLATLSGAGTAWGIAMQGAAELAAEDVNSKGGLEVGGKKYQVEVVAYDDHYKAADALTAFNRLVFDDGIKYVVGPLGSAPALALLPVSTENKVITMTMAFTPKALSAEYKYSLRPVIPSDVFSDPQIKWVVQKLGAKRVGGLFPNDESGQQVGAANEAAYQAVGAKFVAKEFFERERVDFVPLLTRVLAQNIDAFELDGNSPQTAGLLVKQLRELGFKGPIIRTGGDATADLLKIAGKEATENVYVHQPINPELASIKEYTRRFETKYKVPLNAFSPFFYANVQMLFAGMQKAGTVTDVDKVREAVLGLKDFDSVLGKVNWIGQAQWKSNQQLDAPFYVALLKGGEAHVVAKCTPAVCE</sequence>
<evidence type="ECO:0000313" key="8">
    <source>
        <dbReference type="Proteomes" id="UP000183208"/>
    </source>
</evidence>
<protein>
    <submittedName>
        <fullName evidence="7">Amino acid/amide ABC transporter substrate-binding protein, HAAT family</fullName>
    </submittedName>
</protein>
<keyword evidence="2" id="KW-0813">Transport</keyword>
<dbReference type="Proteomes" id="UP000183208">
    <property type="component" value="Unassembled WGS sequence"/>
</dbReference>
<evidence type="ECO:0000256" key="5">
    <source>
        <dbReference type="SAM" id="SignalP"/>
    </source>
</evidence>
<proteinExistence type="inferred from homology"/>
<keyword evidence="3 5" id="KW-0732">Signal</keyword>
<dbReference type="PANTHER" id="PTHR30483:SF6">
    <property type="entry name" value="PERIPLASMIC BINDING PROTEIN OF ABC TRANSPORTER FOR NATURAL AMINO ACIDS"/>
    <property type="match status" value="1"/>
</dbReference>
<dbReference type="InterPro" id="IPR028082">
    <property type="entry name" value="Peripla_BP_I"/>
</dbReference>
<dbReference type="InterPro" id="IPR051010">
    <property type="entry name" value="BCAA_transport"/>
</dbReference>
<dbReference type="OrthoDB" id="9786833at2"/>
<evidence type="ECO:0000256" key="3">
    <source>
        <dbReference type="ARBA" id="ARBA00022729"/>
    </source>
</evidence>
<evidence type="ECO:0000256" key="4">
    <source>
        <dbReference type="ARBA" id="ARBA00022970"/>
    </source>
</evidence>
<name>A0A1M7D2Y0_9BRAD</name>
<dbReference type="PANTHER" id="PTHR30483">
    <property type="entry name" value="LEUCINE-SPECIFIC-BINDING PROTEIN"/>
    <property type="match status" value="1"/>
</dbReference>
<dbReference type="AlphaFoldDB" id="A0A1M7D2Y0"/>
<feature type="signal peptide" evidence="5">
    <location>
        <begin position="1"/>
        <end position="20"/>
    </location>
</feature>
<organism evidence="7 8">
    <name type="scientific">Bradyrhizobium lablabi</name>
    <dbReference type="NCBI Taxonomy" id="722472"/>
    <lineage>
        <taxon>Bacteria</taxon>
        <taxon>Pseudomonadati</taxon>
        <taxon>Pseudomonadota</taxon>
        <taxon>Alphaproteobacteria</taxon>
        <taxon>Hyphomicrobiales</taxon>
        <taxon>Nitrobacteraceae</taxon>
        <taxon>Bradyrhizobium</taxon>
    </lineage>
</organism>
<reference evidence="7 8" key="1">
    <citation type="submission" date="2016-10" db="EMBL/GenBank/DDBJ databases">
        <authorList>
            <person name="de Groot N.N."/>
        </authorList>
    </citation>
    <scope>NUCLEOTIDE SEQUENCE [LARGE SCALE GENOMIC DNA]</scope>
    <source>
        <strain evidence="7 8">GAS522</strain>
    </source>
</reference>